<reference evidence="4" key="1">
    <citation type="submission" date="2016-04" db="UniProtKB">
        <authorList>
            <consortium name="WormBaseParasite"/>
        </authorList>
    </citation>
    <scope>IDENTIFICATION</scope>
</reference>
<gene>
    <name evidence="2" type="ORF">HNAJ_LOCUS417</name>
</gene>
<feature type="region of interest" description="Disordered" evidence="1">
    <location>
        <begin position="93"/>
        <end position="115"/>
    </location>
</feature>
<sequence>MVNLNRNGCYADYDPVTHKVTHYEVVFLDPHVMTIRRVPAKFIQKYVSGELISDDLQKSKYWRKIQDAMEEAEIALKLPIQIRLETFGYEHPKNVQSSNKASHSQRREPMVENQQQKVLTYKVTRRGRPRKRKEIEGDSSSGLCANNMTSFLAEGPLIRETAVSEEPTMMKAFSDEVLKSANEESPSFLNPPLVELVASNQKVPDLDNICYAEFSNLLPSDESASISSDSRCFSVSLSQETVIKERSNAASLPTSSLDRTNVEDTISSVIVALSQSQESVPGNPNQSNYAESPYRVTKRLSGTFPEASDFYTDMPEINSRQISGSTLMNDDNFDITTLNKSEDESSTDLPQETAEKVSQKLQNSASYSMLNFLEQSIMSRLNERSYLIEKVSDILTNLPLDLQFKPAGAK</sequence>
<dbReference type="Proteomes" id="UP000278807">
    <property type="component" value="Unassembled WGS sequence"/>
</dbReference>
<name>A0A0R3T0Q6_RODNA</name>
<evidence type="ECO:0000313" key="4">
    <source>
        <dbReference type="WBParaSite" id="HNAJ_0000041601-mRNA-1"/>
    </source>
</evidence>
<dbReference type="AlphaFoldDB" id="A0A0R3T0Q6"/>
<evidence type="ECO:0000256" key="1">
    <source>
        <dbReference type="SAM" id="MobiDB-lite"/>
    </source>
</evidence>
<keyword evidence="3" id="KW-1185">Reference proteome</keyword>
<protein>
    <submittedName>
        <fullName evidence="2 4">Uncharacterized protein</fullName>
    </submittedName>
</protein>
<dbReference type="OrthoDB" id="5964980at2759"/>
<accession>A0A0R3T0Q6</accession>
<evidence type="ECO:0000313" key="3">
    <source>
        <dbReference type="Proteomes" id="UP000278807"/>
    </source>
</evidence>
<dbReference type="EMBL" id="UZAE01000106">
    <property type="protein sequence ID" value="VDN96276.1"/>
    <property type="molecule type" value="Genomic_DNA"/>
</dbReference>
<organism evidence="4">
    <name type="scientific">Rodentolepis nana</name>
    <name type="common">Dwarf tapeworm</name>
    <name type="synonym">Hymenolepis nana</name>
    <dbReference type="NCBI Taxonomy" id="102285"/>
    <lineage>
        <taxon>Eukaryota</taxon>
        <taxon>Metazoa</taxon>
        <taxon>Spiralia</taxon>
        <taxon>Lophotrochozoa</taxon>
        <taxon>Platyhelminthes</taxon>
        <taxon>Cestoda</taxon>
        <taxon>Eucestoda</taxon>
        <taxon>Cyclophyllidea</taxon>
        <taxon>Hymenolepididae</taxon>
        <taxon>Rodentolepis</taxon>
    </lineage>
</organism>
<dbReference type="WBParaSite" id="HNAJ_0000041601-mRNA-1">
    <property type="protein sequence ID" value="HNAJ_0000041601-mRNA-1"/>
    <property type="gene ID" value="HNAJ_0000041601"/>
</dbReference>
<evidence type="ECO:0000313" key="2">
    <source>
        <dbReference type="EMBL" id="VDN96276.1"/>
    </source>
</evidence>
<proteinExistence type="predicted"/>
<reference evidence="2 3" key="2">
    <citation type="submission" date="2018-11" db="EMBL/GenBank/DDBJ databases">
        <authorList>
            <consortium name="Pathogen Informatics"/>
        </authorList>
    </citation>
    <scope>NUCLEOTIDE SEQUENCE [LARGE SCALE GENOMIC DNA]</scope>
</reference>